<dbReference type="PROSITE" id="PS50110">
    <property type="entry name" value="RESPONSE_REGULATORY"/>
    <property type="match status" value="1"/>
</dbReference>
<reference evidence="5" key="1">
    <citation type="journal article" date="2019" name="Int. J. Syst. Evol. Microbiol.">
        <title>The Global Catalogue of Microorganisms (GCM) 10K type strain sequencing project: providing services to taxonomists for standard genome sequencing and annotation.</title>
        <authorList>
            <consortium name="The Broad Institute Genomics Platform"/>
            <consortium name="The Broad Institute Genome Sequencing Center for Infectious Disease"/>
            <person name="Wu L."/>
            <person name="Ma J."/>
        </authorList>
    </citation>
    <scope>NUCLEOTIDE SEQUENCE [LARGE SCALE GENOMIC DNA]</scope>
    <source>
        <strain evidence="5">CECT 8010</strain>
    </source>
</reference>
<evidence type="ECO:0000259" key="3">
    <source>
        <dbReference type="PROSITE" id="PS50930"/>
    </source>
</evidence>
<keyword evidence="1" id="KW-0597">Phosphoprotein</keyword>
<dbReference type="SUPFAM" id="SSF52172">
    <property type="entry name" value="CheY-like"/>
    <property type="match status" value="1"/>
</dbReference>
<dbReference type="PROSITE" id="PS50930">
    <property type="entry name" value="HTH_LYTTR"/>
    <property type="match status" value="1"/>
</dbReference>
<gene>
    <name evidence="4" type="ORF">ACFOW1_09430</name>
</gene>
<dbReference type="Pfam" id="PF00072">
    <property type="entry name" value="Response_reg"/>
    <property type="match status" value="1"/>
</dbReference>
<organism evidence="4 5">
    <name type="scientific">Parasediminibacterium paludis</name>
    <dbReference type="NCBI Taxonomy" id="908966"/>
    <lineage>
        <taxon>Bacteria</taxon>
        <taxon>Pseudomonadati</taxon>
        <taxon>Bacteroidota</taxon>
        <taxon>Chitinophagia</taxon>
        <taxon>Chitinophagales</taxon>
        <taxon>Chitinophagaceae</taxon>
        <taxon>Parasediminibacterium</taxon>
    </lineage>
</organism>
<name>A0ABV8PVP8_9BACT</name>
<dbReference type="Gene3D" id="2.40.50.1020">
    <property type="entry name" value="LytTr DNA-binding domain"/>
    <property type="match status" value="1"/>
</dbReference>
<evidence type="ECO:0000313" key="4">
    <source>
        <dbReference type="EMBL" id="MFC4232112.1"/>
    </source>
</evidence>
<dbReference type="Gene3D" id="3.40.50.2300">
    <property type="match status" value="1"/>
</dbReference>
<dbReference type="InterPro" id="IPR046947">
    <property type="entry name" value="LytR-like"/>
</dbReference>
<dbReference type="SMART" id="SM00448">
    <property type="entry name" value="REC"/>
    <property type="match status" value="1"/>
</dbReference>
<dbReference type="InterPro" id="IPR011006">
    <property type="entry name" value="CheY-like_superfamily"/>
</dbReference>
<dbReference type="RefSeq" id="WP_379013839.1">
    <property type="nucleotide sequence ID" value="NZ_JBHSDC010000018.1"/>
</dbReference>
<proteinExistence type="predicted"/>
<dbReference type="PANTHER" id="PTHR37299:SF1">
    <property type="entry name" value="STAGE 0 SPORULATION PROTEIN A HOMOLOG"/>
    <property type="match status" value="1"/>
</dbReference>
<evidence type="ECO:0000313" key="5">
    <source>
        <dbReference type="Proteomes" id="UP001595906"/>
    </source>
</evidence>
<dbReference type="PANTHER" id="PTHR37299">
    <property type="entry name" value="TRANSCRIPTIONAL REGULATOR-RELATED"/>
    <property type="match status" value="1"/>
</dbReference>
<protein>
    <submittedName>
        <fullName evidence="4">LytR/AlgR family response regulator transcription factor</fullName>
    </submittedName>
</protein>
<dbReference type="Pfam" id="PF04397">
    <property type="entry name" value="LytTR"/>
    <property type="match status" value="1"/>
</dbReference>
<evidence type="ECO:0000256" key="1">
    <source>
        <dbReference type="PROSITE-ProRule" id="PRU00169"/>
    </source>
</evidence>
<dbReference type="EMBL" id="JBHSDC010000018">
    <property type="protein sequence ID" value="MFC4232112.1"/>
    <property type="molecule type" value="Genomic_DNA"/>
</dbReference>
<dbReference type="InterPro" id="IPR007492">
    <property type="entry name" value="LytTR_DNA-bd_dom"/>
</dbReference>
<dbReference type="SMART" id="SM00850">
    <property type="entry name" value="LytTR"/>
    <property type="match status" value="1"/>
</dbReference>
<feature type="domain" description="HTH LytTR-type" evidence="3">
    <location>
        <begin position="143"/>
        <end position="217"/>
    </location>
</feature>
<sequence length="247" mass="28376">MKVIIIEDEKIASDLLQQMLLEIDASIEIVDKCYDLSSGVKSIKKYEPELIFLDVELPVYSGLQLLDFFNEDDINFKIIFTTASNQHAIQAFEMSAIDYVLKPIQPDKLKQAINKYKEQAIVKSYENLSALTQNIQTPNIKKIVIPVSTGFEILNVKDIIYIKAEGSYTKIYLSNNISYTMSKNLKYFESVFETNKSFVRIHRSYLVNINFITRIIKNDGFYAVFDEATQLPIINDKIEEVIKLIGS</sequence>
<feature type="domain" description="Response regulatory" evidence="2">
    <location>
        <begin position="2"/>
        <end position="117"/>
    </location>
</feature>
<accession>A0ABV8PVP8</accession>
<feature type="modified residue" description="4-aspartylphosphate" evidence="1">
    <location>
        <position position="54"/>
    </location>
</feature>
<evidence type="ECO:0000259" key="2">
    <source>
        <dbReference type="PROSITE" id="PS50110"/>
    </source>
</evidence>
<dbReference type="Proteomes" id="UP001595906">
    <property type="component" value="Unassembled WGS sequence"/>
</dbReference>
<comment type="caution">
    <text evidence="4">The sequence shown here is derived from an EMBL/GenBank/DDBJ whole genome shotgun (WGS) entry which is preliminary data.</text>
</comment>
<dbReference type="InterPro" id="IPR001789">
    <property type="entry name" value="Sig_transdc_resp-reg_receiver"/>
</dbReference>
<keyword evidence="5" id="KW-1185">Reference proteome</keyword>